<keyword evidence="2" id="KW-1133">Transmembrane helix</keyword>
<dbReference type="InterPro" id="IPR001457">
    <property type="entry name" value="NADH_UbQ/plastoQ_OxRdtase_su6"/>
</dbReference>
<dbReference type="GO" id="GO:0005886">
    <property type="term" value="C:plasma membrane"/>
    <property type="evidence" value="ECO:0007669"/>
    <property type="project" value="UniProtKB-SubCell"/>
</dbReference>
<keyword evidence="3" id="KW-0560">Oxidoreductase</keyword>
<dbReference type="GO" id="GO:0016491">
    <property type="term" value="F:oxidoreductase activity"/>
    <property type="evidence" value="ECO:0007669"/>
    <property type="project" value="UniProtKB-KW"/>
</dbReference>
<comment type="similarity">
    <text evidence="1 2">Belongs to the complex I subunit 6 family.</text>
</comment>
<comment type="function">
    <text evidence="2">NDH-1 shuttles electrons from NADH, via FMN and iron-sulfur (Fe-S) centers, to quinones in the respiratory chain. Couples the redox reaction to proton translocation (for every two electrons transferred, four hydrogen ions are translocated across the cytoplasmic membrane), and thus conserves the redox energy in a proton gradient.</text>
</comment>
<dbReference type="InterPro" id="IPR042106">
    <property type="entry name" value="Nuo/plastoQ_OxRdtase_6_NuoJ"/>
</dbReference>
<feature type="transmembrane region" description="Helical" evidence="2">
    <location>
        <begin position="6"/>
        <end position="28"/>
    </location>
</feature>
<dbReference type="GO" id="GO:0008137">
    <property type="term" value="F:NADH dehydrogenase (ubiquinone) activity"/>
    <property type="evidence" value="ECO:0007669"/>
    <property type="project" value="UniProtKB-UniRule"/>
</dbReference>
<keyword evidence="3" id="KW-0830">Ubiquinone</keyword>
<dbReference type="GO" id="GO:0048038">
    <property type="term" value="F:quinone binding"/>
    <property type="evidence" value="ECO:0007669"/>
    <property type="project" value="UniProtKB-UniRule"/>
</dbReference>
<accession>A0A6J4MD74</accession>
<name>A0A6J4MD74_9BACT</name>
<keyword evidence="2" id="KW-0874">Quinone</keyword>
<feature type="transmembrane region" description="Helical" evidence="2">
    <location>
        <begin position="65"/>
        <end position="84"/>
    </location>
</feature>
<evidence type="ECO:0000313" key="3">
    <source>
        <dbReference type="EMBL" id="CAA9356121.1"/>
    </source>
</evidence>
<reference evidence="3" key="1">
    <citation type="submission" date="2020-02" db="EMBL/GenBank/DDBJ databases">
        <authorList>
            <person name="Meier V. D."/>
        </authorList>
    </citation>
    <scope>NUCLEOTIDE SEQUENCE</scope>
    <source>
        <strain evidence="3">AVDCRST_MAG40</strain>
    </source>
</reference>
<keyword evidence="2" id="KW-0520">NAD</keyword>
<gene>
    <name evidence="3" type="ORF">AVDCRST_MAG40-3183</name>
</gene>
<keyword evidence="2" id="KW-1003">Cell membrane</keyword>
<comment type="catalytic activity">
    <reaction evidence="2">
        <text>a quinone + NADH + 5 H(+)(in) = a quinol + NAD(+) + 4 H(+)(out)</text>
        <dbReference type="Rhea" id="RHEA:57888"/>
        <dbReference type="ChEBI" id="CHEBI:15378"/>
        <dbReference type="ChEBI" id="CHEBI:24646"/>
        <dbReference type="ChEBI" id="CHEBI:57540"/>
        <dbReference type="ChEBI" id="CHEBI:57945"/>
        <dbReference type="ChEBI" id="CHEBI:132124"/>
    </reaction>
</comment>
<organism evidence="3">
    <name type="scientific">uncultured Gemmatimonadaceae bacterium</name>
    <dbReference type="NCBI Taxonomy" id="246130"/>
    <lineage>
        <taxon>Bacteria</taxon>
        <taxon>Pseudomonadati</taxon>
        <taxon>Gemmatimonadota</taxon>
        <taxon>Gemmatimonadia</taxon>
        <taxon>Gemmatimonadales</taxon>
        <taxon>Gemmatimonadaceae</taxon>
        <taxon>environmental samples</taxon>
    </lineage>
</organism>
<proteinExistence type="inferred from homology"/>
<comment type="subcellular location">
    <subcellularLocation>
        <location evidence="2">Cell membrane</location>
        <topology evidence="2">Multi-pass membrane protein</topology>
    </subcellularLocation>
</comment>
<sequence>MPPSDSLFYTFHFYFFGIVAVAAALAFVTRKSPVAAALWLVVVMFALAAEYVLLGAHFIGAIQVLVYAGAIMVVFLFVVMLLNLGTPADLADTRGLAWKLAAGALGVVLVSLLTAYFRAPGGLDPVLARTVAPGFLEADVARRGAVGTIAAPLFTDYLLAFELTSVLLLAAIVGAVALGRRREARDVAREAAGAR</sequence>
<dbReference type="Pfam" id="PF00499">
    <property type="entry name" value="Oxidored_q3"/>
    <property type="match status" value="1"/>
</dbReference>
<dbReference type="PANTHER" id="PTHR33269:SF17">
    <property type="entry name" value="NADH-UBIQUINONE OXIDOREDUCTASE CHAIN 6"/>
    <property type="match status" value="1"/>
</dbReference>
<dbReference type="EC" id="7.1.1.-" evidence="2"/>
<evidence type="ECO:0000256" key="1">
    <source>
        <dbReference type="ARBA" id="ARBA00005698"/>
    </source>
</evidence>
<evidence type="ECO:0000256" key="2">
    <source>
        <dbReference type="RuleBase" id="RU004429"/>
    </source>
</evidence>
<dbReference type="AlphaFoldDB" id="A0A6J4MD74"/>
<dbReference type="Gene3D" id="1.20.120.1200">
    <property type="entry name" value="NADH-ubiquinone/plastoquinone oxidoreductase chain 6, subunit NuoJ"/>
    <property type="match status" value="1"/>
</dbReference>
<keyword evidence="2" id="KW-0812">Transmembrane</keyword>
<feature type="transmembrane region" description="Helical" evidence="2">
    <location>
        <begin position="96"/>
        <end position="117"/>
    </location>
</feature>
<feature type="transmembrane region" description="Helical" evidence="2">
    <location>
        <begin position="35"/>
        <end position="59"/>
    </location>
</feature>
<dbReference type="PANTHER" id="PTHR33269">
    <property type="entry name" value="NADH-UBIQUINONE OXIDOREDUCTASE CHAIN 6"/>
    <property type="match status" value="1"/>
</dbReference>
<dbReference type="EMBL" id="CADCTX010000874">
    <property type="protein sequence ID" value="CAA9356121.1"/>
    <property type="molecule type" value="Genomic_DNA"/>
</dbReference>
<keyword evidence="2" id="KW-0472">Membrane</keyword>
<protein>
    <recommendedName>
        <fullName evidence="2">NADH-quinone oxidoreductase subunit J</fullName>
        <ecNumber evidence="2">7.1.1.-</ecNumber>
    </recommendedName>
</protein>
<feature type="transmembrane region" description="Helical" evidence="2">
    <location>
        <begin position="157"/>
        <end position="179"/>
    </location>
</feature>